<reference evidence="2" key="1">
    <citation type="journal article" date="2015" name="Nat. Genet.">
        <title>The genome and transcriptome of the zoonotic hookworm Ancylostoma ceylanicum identify infection-specific gene families.</title>
        <authorList>
            <person name="Schwarz E.M."/>
            <person name="Hu Y."/>
            <person name="Antoshechkin I."/>
            <person name="Miller M.M."/>
            <person name="Sternberg P.W."/>
            <person name="Aroian R.V."/>
        </authorList>
    </citation>
    <scope>NUCLEOTIDE SEQUENCE</scope>
    <source>
        <strain evidence="2">HY135</strain>
    </source>
</reference>
<evidence type="ECO:0000313" key="1">
    <source>
        <dbReference type="EMBL" id="EYC08291.1"/>
    </source>
</evidence>
<accession>A0A016TZS1</accession>
<gene>
    <name evidence="1" type="primary">Acey_s0067.g93</name>
    <name evidence="1" type="ORF">Y032_0067g93</name>
</gene>
<name>A0A016TZS1_9BILA</name>
<organism evidence="1 2">
    <name type="scientific">Ancylostoma ceylanicum</name>
    <dbReference type="NCBI Taxonomy" id="53326"/>
    <lineage>
        <taxon>Eukaryota</taxon>
        <taxon>Metazoa</taxon>
        <taxon>Ecdysozoa</taxon>
        <taxon>Nematoda</taxon>
        <taxon>Chromadorea</taxon>
        <taxon>Rhabditida</taxon>
        <taxon>Rhabditina</taxon>
        <taxon>Rhabditomorpha</taxon>
        <taxon>Strongyloidea</taxon>
        <taxon>Ancylostomatidae</taxon>
        <taxon>Ancylostomatinae</taxon>
        <taxon>Ancylostoma</taxon>
    </lineage>
</organism>
<sequence length="71" mass="8067">MPLALCQKFYDGARQPQCYNFSAHLTGSSSCWLFLAFINLKAFVQYSLVRSIYIHAYPKCTEKIGILESIA</sequence>
<protein>
    <submittedName>
        <fullName evidence="1">Uncharacterized protein</fullName>
    </submittedName>
</protein>
<dbReference type="AlphaFoldDB" id="A0A016TZS1"/>
<keyword evidence="2" id="KW-1185">Reference proteome</keyword>
<dbReference type="EMBL" id="JARK01001403">
    <property type="protein sequence ID" value="EYC08291.1"/>
    <property type="molecule type" value="Genomic_DNA"/>
</dbReference>
<evidence type="ECO:0000313" key="2">
    <source>
        <dbReference type="Proteomes" id="UP000024635"/>
    </source>
</evidence>
<comment type="caution">
    <text evidence="1">The sequence shown here is derived from an EMBL/GenBank/DDBJ whole genome shotgun (WGS) entry which is preliminary data.</text>
</comment>
<proteinExistence type="predicted"/>
<dbReference type="Proteomes" id="UP000024635">
    <property type="component" value="Unassembled WGS sequence"/>
</dbReference>